<evidence type="ECO:0000313" key="10">
    <source>
        <dbReference type="EMBL" id="MVA77407.1"/>
    </source>
</evidence>
<dbReference type="InterPro" id="IPR036259">
    <property type="entry name" value="MFS_trans_sf"/>
</dbReference>
<keyword evidence="3" id="KW-0813">Transport</keyword>
<sequence length="513" mass="52266">MSAATISSASCSCSRSSAAMSASSGRVRLRCSSWAMWVSTACRSSRRSCSFGAALMVPPPSPADGVTGLLRSRHSTVIATTPAAGSRLRPTVLAPSGLRSPGAAALGWPTMNTPASTDRIRWGLVLLLGSMTALGPLTIDTYLPALPAMSADLRATDAQIQLTLTTMLLGLGLGQLVNGPLSDTVGRRLPIIIGFSGHIVASVLIALSTSVEAVVALRLLQGFFGSAVMVVAMAVVRDLFEGMRVVQMLSRLSLVMGLAPILAPSLGGALLAVTSWQGIFVFLAVAAVLALAAAVVRLPETLPPERRLSAGLGSTLGAYRSVLSDGAYRVMVVVAAASSITMFSYISGSSFIFQEGFGLTPQQYALVFGLNGLLLITGTQVTPFLVRRMGAERVLLGALVVSTVAAAATAALARTDAGLLGAMVPLAVVMAMLGLCMPTTTTLALENHGRTAGTATAMLGAGRFAVAGIAAPLVGLLSDGTAAGLGVVMLGANLVAVGLMVPVVRARPRPATA</sequence>
<dbReference type="GO" id="GO:0042910">
    <property type="term" value="F:xenobiotic transmembrane transporter activity"/>
    <property type="evidence" value="ECO:0007669"/>
    <property type="project" value="InterPro"/>
</dbReference>
<dbReference type="Pfam" id="PF07690">
    <property type="entry name" value="MFS_1"/>
    <property type="match status" value="1"/>
</dbReference>
<feature type="transmembrane region" description="Helical" evidence="8">
    <location>
        <begin position="159"/>
        <end position="177"/>
    </location>
</feature>
<feature type="transmembrane region" description="Helical" evidence="8">
    <location>
        <begin position="252"/>
        <end position="273"/>
    </location>
</feature>
<keyword evidence="11" id="KW-1185">Reference proteome</keyword>
<dbReference type="PANTHER" id="PTHR23502:SF132">
    <property type="entry name" value="POLYAMINE TRANSPORTER 2-RELATED"/>
    <property type="match status" value="1"/>
</dbReference>
<dbReference type="AlphaFoldDB" id="A0A6A9UZN9"/>
<feature type="transmembrane region" description="Helical" evidence="8">
    <location>
        <begin position="483"/>
        <end position="504"/>
    </location>
</feature>
<feature type="transmembrane region" description="Helical" evidence="8">
    <location>
        <begin position="393"/>
        <end position="413"/>
    </location>
</feature>
<evidence type="ECO:0000256" key="2">
    <source>
        <dbReference type="ARBA" id="ARBA00006236"/>
    </source>
</evidence>
<feature type="transmembrane region" description="Helical" evidence="8">
    <location>
        <begin position="120"/>
        <end position="139"/>
    </location>
</feature>
<name>A0A6A9UZN9_9ACTN</name>
<feature type="transmembrane region" description="Helical" evidence="8">
    <location>
        <begin position="330"/>
        <end position="353"/>
    </location>
</feature>
<dbReference type="InterPro" id="IPR004812">
    <property type="entry name" value="Efflux_drug-R_Bcr/CmlA"/>
</dbReference>
<proteinExistence type="inferred from homology"/>
<evidence type="ECO:0000313" key="11">
    <source>
        <dbReference type="Proteomes" id="UP000435304"/>
    </source>
</evidence>
<feature type="transmembrane region" description="Helical" evidence="8">
    <location>
        <begin position="419"/>
        <end position="445"/>
    </location>
</feature>
<feature type="transmembrane region" description="Helical" evidence="8">
    <location>
        <begin position="219"/>
        <end position="240"/>
    </location>
</feature>
<evidence type="ECO:0000256" key="7">
    <source>
        <dbReference type="ARBA" id="ARBA00023136"/>
    </source>
</evidence>
<dbReference type="Proteomes" id="UP000435304">
    <property type="component" value="Unassembled WGS sequence"/>
</dbReference>
<evidence type="ECO:0000256" key="1">
    <source>
        <dbReference type="ARBA" id="ARBA00004651"/>
    </source>
</evidence>
<comment type="similarity">
    <text evidence="2">Belongs to the major facilitator superfamily. Bcr/CmlA family.</text>
</comment>
<dbReference type="GO" id="GO:1990961">
    <property type="term" value="P:xenobiotic detoxification by transmembrane export across the plasma membrane"/>
    <property type="evidence" value="ECO:0007669"/>
    <property type="project" value="InterPro"/>
</dbReference>
<keyword evidence="7 8" id="KW-0472">Membrane</keyword>
<keyword evidence="6 8" id="KW-1133">Transmembrane helix</keyword>
<dbReference type="PANTHER" id="PTHR23502">
    <property type="entry name" value="MAJOR FACILITATOR SUPERFAMILY"/>
    <property type="match status" value="1"/>
</dbReference>
<feature type="transmembrane region" description="Helical" evidence="8">
    <location>
        <begin position="457"/>
        <end position="477"/>
    </location>
</feature>
<feature type="domain" description="Major facilitator superfamily (MFS) profile" evidence="9">
    <location>
        <begin position="124"/>
        <end position="510"/>
    </location>
</feature>
<accession>A0A6A9UZN9</accession>
<evidence type="ECO:0000256" key="4">
    <source>
        <dbReference type="ARBA" id="ARBA00022475"/>
    </source>
</evidence>
<evidence type="ECO:0000259" key="9">
    <source>
        <dbReference type="PROSITE" id="PS50850"/>
    </source>
</evidence>
<dbReference type="CDD" id="cd17320">
    <property type="entry name" value="MFS_MdfA_MDR_like"/>
    <property type="match status" value="1"/>
</dbReference>
<dbReference type="GO" id="GO:0005886">
    <property type="term" value="C:plasma membrane"/>
    <property type="evidence" value="ECO:0007669"/>
    <property type="project" value="UniProtKB-SubCell"/>
</dbReference>
<feature type="transmembrane region" description="Helical" evidence="8">
    <location>
        <begin position="365"/>
        <end position="386"/>
    </location>
</feature>
<evidence type="ECO:0000256" key="6">
    <source>
        <dbReference type="ARBA" id="ARBA00022989"/>
    </source>
</evidence>
<dbReference type="NCBIfam" id="TIGR00710">
    <property type="entry name" value="efflux_Bcr_CflA"/>
    <property type="match status" value="1"/>
</dbReference>
<evidence type="ECO:0000256" key="8">
    <source>
        <dbReference type="SAM" id="Phobius"/>
    </source>
</evidence>
<evidence type="ECO:0000256" key="3">
    <source>
        <dbReference type="ARBA" id="ARBA00022448"/>
    </source>
</evidence>
<comment type="caution">
    <text evidence="10">The sequence shown here is derived from an EMBL/GenBank/DDBJ whole genome shotgun (WGS) entry which is preliminary data.</text>
</comment>
<keyword evidence="5 8" id="KW-0812">Transmembrane</keyword>
<protein>
    <submittedName>
        <fullName evidence="10">Bcr/CflA family efflux MFS transporter</fullName>
    </submittedName>
</protein>
<evidence type="ECO:0000256" key="5">
    <source>
        <dbReference type="ARBA" id="ARBA00022692"/>
    </source>
</evidence>
<organism evidence="10 11">
    <name type="scientific">Auraticoccus cholistanensis</name>
    <dbReference type="NCBI Taxonomy" id="2656650"/>
    <lineage>
        <taxon>Bacteria</taxon>
        <taxon>Bacillati</taxon>
        <taxon>Actinomycetota</taxon>
        <taxon>Actinomycetes</taxon>
        <taxon>Propionibacteriales</taxon>
        <taxon>Propionibacteriaceae</taxon>
        <taxon>Auraticoccus</taxon>
    </lineage>
</organism>
<gene>
    <name evidence="10" type="ORF">GC722_15460</name>
</gene>
<reference evidence="10 11" key="1">
    <citation type="submission" date="2019-12" db="EMBL/GenBank/DDBJ databases">
        <title>Auraticoccus cholistani sp. nov., an actinomycete isolated from soil of Cholistan desert.</title>
        <authorList>
            <person name="Cheema M.T."/>
        </authorList>
    </citation>
    <scope>NUCLEOTIDE SEQUENCE [LARGE SCALE GENOMIC DNA]</scope>
    <source>
        <strain evidence="10 11">F435</strain>
    </source>
</reference>
<dbReference type="InterPro" id="IPR020846">
    <property type="entry name" value="MFS_dom"/>
</dbReference>
<dbReference type="EMBL" id="WPCU01000010">
    <property type="protein sequence ID" value="MVA77407.1"/>
    <property type="molecule type" value="Genomic_DNA"/>
</dbReference>
<dbReference type="FunFam" id="1.20.1720.10:FF:000005">
    <property type="entry name" value="Bcr/CflA family efflux transporter"/>
    <property type="match status" value="1"/>
</dbReference>
<dbReference type="InterPro" id="IPR011701">
    <property type="entry name" value="MFS"/>
</dbReference>
<feature type="transmembrane region" description="Helical" evidence="8">
    <location>
        <begin position="189"/>
        <end position="207"/>
    </location>
</feature>
<dbReference type="PROSITE" id="PS50850">
    <property type="entry name" value="MFS"/>
    <property type="match status" value="1"/>
</dbReference>
<dbReference type="SUPFAM" id="SSF103473">
    <property type="entry name" value="MFS general substrate transporter"/>
    <property type="match status" value="1"/>
</dbReference>
<keyword evidence="4" id="KW-1003">Cell membrane</keyword>
<feature type="transmembrane region" description="Helical" evidence="8">
    <location>
        <begin position="279"/>
        <end position="298"/>
    </location>
</feature>
<comment type="subcellular location">
    <subcellularLocation>
        <location evidence="1">Cell membrane</location>
        <topology evidence="1">Multi-pass membrane protein</topology>
    </subcellularLocation>
</comment>
<dbReference type="Gene3D" id="1.20.1720.10">
    <property type="entry name" value="Multidrug resistance protein D"/>
    <property type="match status" value="1"/>
</dbReference>